<sequence length="85" mass="9699">MGLVIKDKALEEAAVELASLTGENWEDAVRKVVLDKVERERERRRSAEERAAALMDLGRRFAALPDRDRRSADEILGYDEFGLPR</sequence>
<evidence type="ECO:0000313" key="3">
    <source>
        <dbReference type="Proteomes" id="UP000501891"/>
    </source>
</evidence>
<accession>A0A858R725</accession>
<reference evidence="2" key="1">
    <citation type="submission" date="2020-04" db="EMBL/GenBank/DDBJ databases">
        <title>A desert anoxygenic phototrophic bacterium fixes CO2 using RubisCO under aerobic conditions.</title>
        <authorList>
            <person name="Tang K."/>
        </authorList>
    </citation>
    <scope>NUCLEOTIDE SEQUENCE [LARGE SCALE GENOMIC DNA]</scope>
    <source>
        <strain evidence="2">MIMtkB3</strain>
    </source>
</reference>
<dbReference type="AlphaFoldDB" id="A0A858R725"/>
<dbReference type="InterPro" id="IPR011660">
    <property type="entry name" value="VapB-like"/>
</dbReference>
<evidence type="ECO:0000313" key="2">
    <source>
        <dbReference type="EMBL" id="QJE73062.1"/>
    </source>
</evidence>
<dbReference type="Proteomes" id="UP000501891">
    <property type="component" value="Chromosome"/>
</dbReference>
<gene>
    <name evidence="2" type="ORF">HHL28_08160</name>
</gene>
<feature type="coiled-coil region" evidence="1">
    <location>
        <begin position="30"/>
        <end position="57"/>
    </location>
</feature>
<keyword evidence="3" id="KW-1185">Reference proteome</keyword>
<evidence type="ECO:0000256" key="1">
    <source>
        <dbReference type="SAM" id="Coils"/>
    </source>
</evidence>
<dbReference type="EMBL" id="CP051775">
    <property type="protein sequence ID" value="QJE73062.1"/>
    <property type="molecule type" value="Genomic_DNA"/>
</dbReference>
<keyword evidence="1" id="KW-0175">Coiled coil</keyword>
<dbReference type="KEGG" id="acru:HHL28_08160"/>
<dbReference type="Pfam" id="PF07704">
    <property type="entry name" value="PSK_trans_fac"/>
    <property type="match status" value="1"/>
</dbReference>
<name>A0A858R725_9PROT</name>
<proteinExistence type="predicted"/>
<protein>
    <submittedName>
        <fullName evidence="2">Type II toxin-antitoxin system VapB family antitoxin</fullName>
    </submittedName>
</protein>
<organism evidence="2 3">
    <name type="scientific">Aerophototrophica crusticola</name>
    <dbReference type="NCBI Taxonomy" id="1709002"/>
    <lineage>
        <taxon>Bacteria</taxon>
        <taxon>Pseudomonadati</taxon>
        <taxon>Pseudomonadota</taxon>
        <taxon>Alphaproteobacteria</taxon>
        <taxon>Rhodospirillales</taxon>
        <taxon>Rhodospirillaceae</taxon>
        <taxon>Aerophototrophica</taxon>
    </lineage>
</organism>